<dbReference type="AlphaFoldDB" id="A0A2N3LCV2"/>
<accession>A0A2N3LCV2</accession>
<protein>
    <submittedName>
        <fullName evidence="1">Uncharacterized protein</fullName>
    </submittedName>
</protein>
<evidence type="ECO:0000313" key="1">
    <source>
        <dbReference type="EMBL" id="PKR82416.1"/>
    </source>
</evidence>
<organism evidence="1 2">
    <name type="scientific">Heyndrickxia camelliae</name>
    <dbReference type="NCBI Taxonomy" id="1707093"/>
    <lineage>
        <taxon>Bacteria</taxon>
        <taxon>Bacillati</taxon>
        <taxon>Bacillota</taxon>
        <taxon>Bacilli</taxon>
        <taxon>Bacillales</taxon>
        <taxon>Bacillaceae</taxon>
        <taxon>Heyndrickxia</taxon>
    </lineage>
</organism>
<dbReference type="RefSeq" id="WP_101356819.1">
    <property type="nucleotide sequence ID" value="NZ_PIQO01000047.1"/>
</dbReference>
<dbReference type="Proteomes" id="UP000233440">
    <property type="component" value="Unassembled WGS sequence"/>
</dbReference>
<evidence type="ECO:0000313" key="2">
    <source>
        <dbReference type="Proteomes" id="UP000233440"/>
    </source>
</evidence>
<dbReference type="EMBL" id="PIQO01000047">
    <property type="protein sequence ID" value="PKR82416.1"/>
    <property type="molecule type" value="Genomic_DNA"/>
</dbReference>
<proteinExistence type="predicted"/>
<reference evidence="1 2" key="1">
    <citation type="submission" date="2017-11" db="EMBL/GenBank/DDBJ databases">
        <title>Bacillus camelliae sp. nov., isolated from pu'er tea.</title>
        <authorList>
            <person name="Niu L."/>
        </authorList>
    </citation>
    <scope>NUCLEOTIDE SEQUENCE [LARGE SCALE GENOMIC DNA]</scope>
    <source>
        <strain evidence="1 2">7578-1</strain>
    </source>
</reference>
<keyword evidence="2" id="KW-1185">Reference proteome</keyword>
<comment type="caution">
    <text evidence="1">The sequence shown here is derived from an EMBL/GenBank/DDBJ whole genome shotgun (WGS) entry which is preliminary data.</text>
</comment>
<name>A0A2N3LCV2_9BACI</name>
<gene>
    <name evidence="1" type="ORF">CWO92_24680</name>
</gene>
<sequence length="66" mass="7831">MEWTVEELIIELQRVKDKTKKVRLSVNDIVRRNFHINDNLAPVFYLSNANEKGYKPQEVDWSEIGL</sequence>